<dbReference type="Proteomes" id="UP000703269">
    <property type="component" value="Unassembled WGS sequence"/>
</dbReference>
<protein>
    <submittedName>
        <fullName evidence="5">YDG/SRA domain-containing protein</fullName>
    </submittedName>
</protein>
<reference evidence="5 6" key="1">
    <citation type="submission" date="2021-08" db="EMBL/GenBank/DDBJ databases">
        <title>Draft Genome Sequence of Phanerochaete sordida strain YK-624.</title>
        <authorList>
            <person name="Mori T."/>
            <person name="Dohra H."/>
            <person name="Suzuki T."/>
            <person name="Kawagishi H."/>
            <person name="Hirai H."/>
        </authorList>
    </citation>
    <scope>NUCLEOTIDE SEQUENCE [LARGE SCALE GENOMIC DNA]</scope>
    <source>
        <strain evidence="5 6">YK-624</strain>
    </source>
</reference>
<feature type="compositionally biased region" description="Acidic residues" evidence="3">
    <location>
        <begin position="331"/>
        <end position="340"/>
    </location>
</feature>
<dbReference type="InterPro" id="IPR036987">
    <property type="entry name" value="SRA-YDG_sf"/>
</dbReference>
<name>A0A9P3GGU9_9APHY</name>
<feature type="region of interest" description="Disordered" evidence="3">
    <location>
        <begin position="313"/>
        <end position="345"/>
    </location>
</feature>
<evidence type="ECO:0000256" key="1">
    <source>
        <dbReference type="ARBA" id="ARBA00023242"/>
    </source>
</evidence>
<dbReference type="Gene3D" id="2.30.280.10">
    <property type="entry name" value="SRA-YDG"/>
    <property type="match status" value="1"/>
</dbReference>
<keyword evidence="6" id="KW-1185">Reference proteome</keyword>
<evidence type="ECO:0000313" key="6">
    <source>
        <dbReference type="Proteomes" id="UP000703269"/>
    </source>
</evidence>
<evidence type="ECO:0000259" key="4">
    <source>
        <dbReference type="PROSITE" id="PS51015"/>
    </source>
</evidence>
<accession>A0A9P3GGU9</accession>
<dbReference type="OrthoDB" id="2800764at2759"/>
<feature type="compositionally biased region" description="Basic residues" evidence="3">
    <location>
        <begin position="412"/>
        <end position="421"/>
    </location>
</feature>
<feature type="domain" description="YDG" evidence="4">
    <location>
        <begin position="29"/>
        <end position="173"/>
    </location>
</feature>
<dbReference type="InterPro" id="IPR045134">
    <property type="entry name" value="UHRF1/2-like"/>
</dbReference>
<feature type="compositionally biased region" description="Basic and acidic residues" evidence="3">
    <location>
        <begin position="391"/>
        <end position="410"/>
    </location>
</feature>
<evidence type="ECO:0000256" key="3">
    <source>
        <dbReference type="SAM" id="MobiDB-lite"/>
    </source>
</evidence>
<keyword evidence="1 2" id="KW-0539">Nucleus</keyword>
<gene>
    <name evidence="5" type="ORF">PsYK624_102170</name>
</gene>
<dbReference type="AlphaFoldDB" id="A0A9P3GGU9"/>
<dbReference type="PANTHER" id="PTHR14140">
    <property type="entry name" value="E3 UBIQUITIN-PROTEIN LIGASE UHRF-RELATED"/>
    <property type="match status" value="1"/>
</dbReference>
<dbReference type="PANTHER" id="PTHR14140:SF27">
    <property type="entry name" value="OS04G0289800 PROTEIN"/>
    <property type="match status" value="1"/>
</dbReference>
<dbReference type="SUPFAM" id="SSF88697">
    <property type="entry name" value="PUA domain-like"/>
    <property type="match status" value="1"/>
</dbReference>
<dbReference type="InterPro" id="IPR003105">
    <property type="entry name" value="SRA_YDG"/>
</dbReference>
<dbReference type="EMBL" id="BPQB01000037">
    <property type="protein sequence ID" value="GJE94049.1"/>
    <property type="molecule type" value="Genomic_DNA"/>
</dbReference>
<dbReference type="SMART" id="SM00466">
    <property type="entry name" value="SRA"/>
    <property type="match status" value="1"/>
</dbReference>
<evidence type="ECO:0000313" key="5">
    <source>
        <dbReference type="EMBL" id="GJE94049.1"/>
    </source>
</evidence>
<evidence type="ECO:0000256" key="2">
    <source>
        <dbReference type="PROSITE-ProRule" id="PRU00358"/>
    </source>
</evidence>
<dbReference type="PROSITE" id="PS51015">
    <property type="entry name" value="YDG"/>
    <property type="match status" value="1"/>
</dbReference>
<feature type="compositionally biased region" description="Acidic residues" evidence="3">
    <location>
        <begin position="247"/>
        <end position="256"/>
    </location>
</feature>
<proteinExistence type="predicted"/>
<feature type="compositionally biased region" description="Low complexity" evidence="3">
    <location>
        <begin position="213"/>
        <end position="222"/>
    </location>
</feature>
<feature type="region of interest" description="Disordered" evidence="3">
    <location>
        <begin position="391"/>
        <end position="421"/>
    </location>
</feature>
<dbReference type="GO" id="GO:0061630">
    <property type="term" value="F:ubiquitin protein ligase activity"/>
    <property type="evidence" value="ECO:0007669"/>
    <property type="project" value="TreeGrafter"/>
</dbReference>
<dbReference type="InterPro" id="IPR015947">
    <property type="entry name" value="PUA-like_sf"/>
</dbReference>
<sequence>MAREPAPAKQAKPRKKSNIRGEIAGAVFGNIPGVPIGKVFENRKALSASAVHPPLVAGIYGRKQTGARSVVLGGYFDDEDYGDHFTYIGSGGRAPGVRFGPQTEDQSFQNDLNEALRMSALLKKPVRVIRGHKLQSKYAPYAGFRYDGLYTVSRPRIEMGPSGFKLCKFDFERYVGQPPVPVSRRPDSHQSDIEIRNAQYKQILAAATRERAQAAAAGPSSGAGAGHSEDSPIDVDGLLSRGTTESYADEDEDQEDIFGDIDDVENEMAEVAGYLEELKDGTNSKARRKRLLVHVGAHVERVLARKRAELRARARLDGGPDTDTQSNAPTDDADHDDDGAKDEGGRSARWWYDALWSYVGCAMPTDKLVPPATVEGWYRKQAVLVARHDEAREARERAEAGMKVEDEGLRQGRGKKRKARA</sequence>
<dbReference type="GO" id="GO:0044027">
    <property type="term" value="P:negative regulation of gene expression via chromosomal CpG island methylation"/>
    <property type="evidence" value="ECO:0007669"/>
    <property type="project" value="TreeGrafter"/>
</dbReference>
<dbReference type="GO" id="GO:0016567">
    <property type="term" value="P:protein ubiquitination"/>
    <property type="evidence" value="ECO:0007669"/>
    <property type="project" value="TreeGrafter"/>
</dbReference>
<comment type="subcellular location">
    <subcellularLocation>
        <location evidence="2">Nucleus</location>
    </subcellularLocation>
</comment>
<feature type="region of interest" description="Disordered" evidence="3">
    <location>
        <begin position="211"/>
        <end position="256"/>
    </location>
</feature>
<organism evidence="5 6">
    <name type="scientific">Phanerochaete sordida</name>
    <dbReference type="NCBI Taxonomy" id="48140"/>
    <lineage>
        <taxon>Eukaryota</taxon>
        <taxon>Fungi</taxon>
        <taxon>Dikarya</taxon>
        <taxon>Basidiomycota</taxon>
        <taxon>Agaricomycotina</taxon>
        <taxon>Agaricomycetes</taxon>
        <taxon>Polyporales</taxon>
        <taxon>Phanerochaetaceae</taxon>
        <taxon>Phanerochaete</taxon>
    </lineage>
</organism>
<dbReference type="GO" id="GO:0005634">
    <property type="term" value="C:nucleus"/>
    <property type="evidence" value="ECO:0007669"/>
    <property type="project" value="UniProtKB-SubCell"/>
</dbReference>
<comment type="caution">
    <text evidence="5">The sequence shown here is derived from an EMBL/GenBank/DDBJ whole genome shotgun (WGS) entry which is preliminary data.</text>
</comment>
<dbReference type="Pfam" id="PF02182">
    <property type="entry name" value="SAD_SRA"/>
    <property type="match status" value="1"/>
</dbReference>